<name>A0A517ZUU2_9PLAN</name>
<keyword evidence="5" id="KW-1003">Cell membrane</keyword>
<dbReference type="Proteomes" id="UP000319383">
    <property type="component" value="Chromosome"/>
</dbReference>
<dbReference type="NCBIfam" id="TIGR00945">
    <property type="entry name" value="tatC"/>
    <property type="match status" value="1"/>
</dbReference>
<dbReference type="RefSeq" id="WP_145378782.1">
    <property type="nucleotide sequence ID" value="NZ_CP036276.1"/>
</dbReference>
<evidence type="ECO:0000256" key="1">
    <source>
        <dbReference type="ARBA" id="ARBA00004141"/>
    </source>
</evidence>
<keyword evidence="5" id="KW-0813">Transport</keyword>
<accession>A0A517ZUU2</accession>
<dbReference type="Pfam" id="PF00902">
    <property type="entry name" value="TatC"/>
    <property type="match status" value="1"/>
</dbReference>
<comment type="subcellular location">
    <subcellularLocation>
        <location evidence="5">Cell membrane</location>
        <topology evidence="5">Multi-pass membrane protein</topology>
    </subcellularLocation>
    <subcellularLocation>
        <location evidence="1">Membrane</location>
        <topology evidence="1">Multi-pass membrane protein</topology>
    </subcellularLocation>
</comment>
<evidence type="ECO:0000313" key="7">
    <source>
        <dbReference type="Proteomes" id="UP000319383"/>
    </source>
</evidence>
<comment type="similarity">
    <text evidence="5">Belongs to the TatC family.</text>
</comment>
<keyword evidence="5" id="KW-0653">Protein transport</keyword>
<dbReference type="GO" id="GO:0033281">
    <property type="term" value="C:TAT protein transport complex"/>
    <property type="evidence" value="ECO:0007669"/>
    <property type="project" value="UniProtKB-UniRule"/>
</dbReference>
<feature type="transmembrane region" description="Helical" evidence="5">
    <location>
        <begin position="23"/>
        <end position="41"/>
    </location>
</feature>
<evidence type="ECO:0000313" key="6">
    <source>
        <dbReference type="EMBL" id="QDU46248.1"/>
    </source>
</evidence>
<dbReference type="PANTHER" id="PTHR30371:SF0">
    <property type="entry name" value="SEC-INDEPENDENT PROTEIN TRANSLOCASE PROTEIN TATC, CHLOROPLASTIC-RELATED"/>
    <property type="match status" value="1"/>
</dbReference>
<feature type="transmembrane region" description="Helical" evidence="5">
    <location>
        <begin position="213"/>
        <end position="241"/>
    </location>
</feature>
<comment type="function">
    <text evidence="5">Part of the twin-arginine translocation (Tat) system that transports large folded proteins containing a characteristic twin-arginine motif in their signal peptide across membranes.</text>
</comment>
<dbReference type="GO" id="GO:0065002">
    <property type="term" value="P:intracellular protein transmembrane transport"/>
    <property type="evidence" value="ECO:0007669"/>
    <property type="project" value="TreeGrafter"/>
</dbReference>
<feature type="transmembrane region" description="Helical" evidence="5">
    <location>
        <begin position="172"/>
        <end position="193"/>
    </location>
</feature>
<feature type="transmembrane region" description="Helical" evidence="5">
    <location>
        <begin position="297"/>
        <end position="325"/>
    </location>
</feature>
<evidence type="ECO:0000256" key="2">
    <source>
        <dbReference type="ARBA" id="ARBA00022692"/>
    </source>
</evidence>
<comment type="caution">
    <text evidence="5">Lacks conserved residue(s) required for the propagation of feature annotation.</text>
</comment>
<keyword evidence="4 5" id="KW-0472">Membrane</keyword>
<feature type="transmembrane region" description="Helical" evidence="5">
    <location>
        <begin position="253"/>
        <end position="277"/>
    </location>
</feature>
<keyword evidence="7" id="KW-1185">Reference proteome</keyword>
<dbReference type="GO" id="GO:0009977">
    <property type="term" value="F:proton motive force dependent protein transmembrane transporter activity"/>
    <property type="evidence" value="ECO:0007669"/>
    <property type="project" value="TreeGrafter"/>
</dbReference>
<dbReference type="InterPro" id="IPR002033">
    <property type="entry name" value="TatC"/>
</dbReference>
<dbReference type="EMBL" id="CP036276">
    <property type="protein sequence ID" value="QDU46248.1"/>
    <property type="molecule type" value="Genomic_DNA"/>
</dbReference>
<dbReference type="PANTHER" id="PTHR30371">
    <property type="entry name" value="SEC-INDEPENDENT PROTEIN TRANSLOCASE PROTEIN TATC"/>
    <property type="match status" value="1"/>
</dbReference>
<organism evidence="6 7">
    <name type="scientific">Symmachiella dynata</name>
    <dbReference type="NCBI Taxonomy" id="2527995"/>
    <lineage>
        <taxon>Bacteria</taxon>
        <taxon>Pseudomonadati</taxon>
        <taxon>Planctomycetota</taxon>
        <taxon>Planctomycetia</taxon>
        <taxon>Planctomycetales</taxon>
        <taxon>Planctomycetaceae</taxon>
        <taxon>Symmachiella</taxon>
    </lineage>
</organism>
<dbReference type="AlphaFoldDB" id="A0A517ZUU2"/>
<evidence type="ECO:0000256" key="4">
    <source>
        <dbReference type="ARBA" id="ARBA00023136"/>
    </source>
</evidence>
<proteinExistence type="inferred from homology"/>
<dbReference type="GO" id="GO:0043953">
    <property type="term" value="P:protein transport by the Tat complex"/>
    <property type="evidence" value="ECO:0007669"/>
    <property type="project" value="UniProtKB-UniRule"/>
</dbReference>
<dbReference type="HAMAP" id="MF_00902">
    <property type="entry name" value="TatC"/>
    <property type="match status" value="1"/>
</dbReference>
<keyword evidence="2 5" id="KW-0812">Transmembrane</keyword>
<comment type="subunit">
    <text evidence="5">Forms a complex with TatA.</text>
</comment>
<evidence type="ECO:0000256" key="5">
    <source>
        <dbReference type="HAMAP-Rule" id="MF_00902"/>
    </source>
</evidence>
<sequence length="345" mass="38685">MSKDLFDESTMSFGEHLEALRTHLWKALIGLVIGVIASLAYSKPIIDMVRAPIDNALAAYGQPVEDGPSKSFWETTKAYFGEETEEPTEPPTQPEETDDAQVVSIQVDALELQRGLHEADPQHYPAPSDDAKSVMIQLAASISGLPKIIDDAQQLKPITINVQEAFFTYVKVAMISGLVLSSPWVFYQLWLFVAAGLYPHERKWVYRFLPMSLGLFLGGAAFCFFLVIPVVLEFLLSFNLWLGLLPQIRMSEWISFAVTLPLMFGISFQLPLVMLFMERISIFSADDYREKRRISTLVIAVLSMLLTPADPTSMLLMMIPLLVLYQFGIWLCGFQAPSASPYAEE</sequence>
<keyword evidence="5" id="KW-0811">Translocation</keyword>
<dbReference type="KEGG" id="sdyn:Mal52_47660"/>
<keyword evidence="3 5" id="KW-1133">Transmembrane helix</keyword>
<protein>
    <recommendedName>
        <fullName evidence="5">Sec-independent protein translocase protein TatC</fullName>
    </recommendedName>
</protein>
<reference evidence="6 7" key="1">
    <citation type="submission" date="2019-02" db="EMBL/GenBank/DDBJ databases">
        <title>Deep-cultivation of Planctomycetes and their phenomic and genomic characterization uncovers novel biology.</title>
        <authorList>
            <person name="Wiegand S."/>
            <person name="Jogler M."/>
            <person name="Boedeker C."/>
            <person name="Pinto D."/>
            <person name="Vollmers J."/>
            <person name="Rivas-Marin E."/>
            <person name="Kohn T."/>
            <person name="Peeters S.H."/>
            <person name="Heuer A."/>
            <person name="Rast P."/>
            <person name="Oberbeckmann S."/>
            <person name="Bunk B."/>
            <person name="Jeske O."/>
            <person name="Meyerdierks A."/>
            <person name="Storesund J.E."/>
            <person name="Kallscheuer N."/>
            <person name="Luecker S."/>
            <person name="Lage O.M."/>
            <person name="Pohl T."/>
            <person name="Merkel B.J."/>
            <person name="Hornburger P."/>
            <person name="Mueller R.-W."/>
            <person name="Bruemmer F."/>
            <person name="Labrenz M."/>
            <person name="Spormann A.M."/>
            <person name="Op den Camp H."/>
            <person name="Overmann J."/>
            <person name="Amann R."/>
            <person name="Jetten M.S.M."/>
            <person name="Mascher T."/>
            <person name="Medema M.H."/>
            <person name="Devos D.P."/>
            <person name="Kaster A.-K."/>
            <person name="Ovreas L."/>
            <person name="Rohde M."/>
            <person name="Galperin M.Y."/>
            <person name="Jogler C."/>
        </authorList>
    </citation>
    <scope>NUCLEOTIDE SEQUENCE [LARGE SCALE GENOMIC DNA]</scope>
    <source>
        <strain evidence="6 7">Mal52</strain>
    </source>
</reference>
<gene>
    <name evidence="6" type="primary">tatC2</name>
    <name evidence="5" type="synonym">tatC</name>
    <name evidence="6" type="ORF">Mal52_47660</name>
</gene>
<evidence type="ECO:0000256" key="3">
    <source>
        <dbReference type="ARBA" id="ARBA00022989"/>
    </source>
</evidence>